<dbReference type="InterPro" id="IPR036890">
    <property type="entry name" value="HATPase_C_sf"/>
</dbReference>
<dbReference type="SUPFAM" id="SSF55785">
    <property type="entry name" value="PYP-like sensor domain (PAS domain)"/>
    <property type="match status" value="1"/>
</dbReference>
<dbReference type="Gene3D" id="3.30.565.10">
    <property type="entry name" value="Histidine kinase-like ATPase, C-terminal domain"/>
    <property type="match status" value="1"/>
</dbReference>
<dbReference type="InterPro" id="IPR005467">
    <property type="entry name" value="His_kinase_dom"/>
</dbReference>
<dbReference type="PANTHER" id="PTHR24421:SF59">
    <property type="entry name" value="OXYGEN SENSOR HISTIDINE KINASE NREB"/>
    <property type="match status" value="1"/>
</dbReference>
<dbReference type="NCBIfam" id="TIGR00229">
    <property type="entry name" value="sensory_box"/>
    <property type="match status" value="1"/>
</dbReference>
<accession>A0A0W8G912</accession>
<dbReference type="AlphaFoldDB" id="A0A0W8G912"/>
<dbReference type="EMBL" id="LNQE01000059">
    <property type="protein sequence ID" value="KUG29631.1"/>
    <property type="molecule type" value="Genomic_DNA"/>
</dbReference>
<evidence type="ECO:0000259" key="5">
    <source>
        <dbReference type="PROSITE" id="PS50112"/>
    </source>
</evidence>
<evidence type="ECO:0000259" key="4">
    <source>
        <dbReference type="PROSITE" id="PS50109"/>
    </source>
</evidence>
<keyword evidence="3" id="KW-0175">Coiled coil</keyword>
<dbReference type="Pfam" id="PF08447">
    <property type="entry name" value="PAS_3"/>
    <property type="match status" value="1"/>
</dbReference>
<dbReference type="PROSITE" id="PS50113">
    <property type="entry name" value="PAC"/>
    <property type="match status" value="1"/>
</dbReference>
<dbReference type="PANTHER" id="PTHR24421">
    <property type="entry name" value="NITRATE/NITRITE SENSOR PROTEIN NARX-RELATED"/>
    <property type="match status" value="1"/>
</dbReference>
<dbReference type="CDD" id="cd00130">
    <property type="entry name" value="PAS"/>
    <property type="match status" value="1"/>
</dbReference>
<proteinExistence type="predicted"/>
<dbReference type="Gene3D" id="3.30.450.20">
    <property type="entry name" value="PAS domain"/>
    <property type="match status" value="1"/>
</dbReference>
<dbReference type="CDD" id="cd16917">
    <property type="entry name" value="HATPase_UhpB-NarQ-NarX-like"/>
    <property type="match status" value="1"/>
</dbReference>
<dbReference type="GO" id="GO:0046983">
    <property type="term" value="F:protein dimerization activity"/>
    <property type="evidence" value="ECO:0007669"/>
    <property type="project" value="InterPro"/>
</dbReference>
<dbReference type="InterPro" id="IPR003594">
    <property type="entry name" value="HATPase_dom"/>
</dbReference>
<dbReference type="InterPro" id="IPR035965">
    <property type="entry name" value="PAS-like_dom_sf"/>
</dbReference>
<dbReference type="Gene3D" id="1.20.5.1930">
    <property type="match status" value="1"/>
</dbReference>
<dbReference type="SMART" id="SM00086">
    <property type="entry name" value="PAC"/>
    <property type="match status" value="1"/>
</dbReference>
<dbReference type="SUPFAM" id="SSF55874">
    <property type="entry name" value="ATPase domain of HSP90 chaperone/DNA topoisomerase II/histidine kinase"/>
    <property type="match status" value="1"/>
</dbReference>
<dbReference type="InterPro" id="IPR000014">
    <property type="entry name" value="PAS"/>
</dbReference>
<dbReference type="Pfam" id="PF02518">
    <property type="entry name" value="HATPase_c"/>
    <property type="match status" value="1"/>
</dbReference>
<evidence type="ECO:0000256" key="2">
    <source>
        <dbReference type="ARBA" id="ARBA00022777"/>
    </source>
</evidence>
<comment type="caution">
    <text evidence="7">The sequence shown here is derived from an EMBL/GenBank/DDBJ whole genome shotgun (WGS) entry which is preliminary data.</text>
</comment>
<evidence type="ECO:0000259" key="6">
    <source>
        <dbReference type="PROSITE" id="PS50113"/>
    </source>
</evidence>
<reference evidence="7" key="1">
    <citation type="journal article" date="2015" name="Proc. Natl. Acad. Sci. U.S.A.">
        <title>Networks of energetic and metabolic interactions define dynamics in microbial communities.</title>
        <authorList>
            <person name="Embree M."/>
            <person name="Liu J.K."/>
            <person name="Al-Bassam M.M."/>
            <person name="Zengler K."/>
        </authorList>
    </citation>
    <scope>NUCLEOTIDE SEQUENCE</scope>
</reference>
<evidence type="ECO:0000256" key="3">
    <source>
        <dbReference type="SAM" id="Coils"/>
    </source>
</evidence>
<keyword evidence="1" id="KW-0808">Transferase</keyword>
<feature type="domain" description="Histidine kinase" evidence="4">
    <location>
        <begin position="212"/>
        <end position="404"/>
    </location>
</feature>
<sequence length="409" mass="45000">MSTDPLADGVAETGADALRRAMVMYRTVADFTYDWEVWLGPDGRPRYVSPSCARITGRTPDEALADPDFFARAIHPGDYPAWRASMDQAREEGAPSMDFRILRPDGTVVWVAQETTRVWGPDGRPMGLRLSLRDVTDRVAAQAALREANERLEERVAARTAELVRANADLRREIRRGERARTSLEESRQRIRNLSAHLRDSVEQERRRISREIHDELGQTLTALTMGLARLEKRLPPDDAAARERVADIAALAASSLSTVRRIARELRPAILDDLGLCEAVSAHARAFAASAGILVTVDAPEALPAMDPDRATALYRVLQEALTNVARHAGARHVRVELAATARRVSLTIADDGRGASQQALDDPEAYGILGMRERMRFFGGDVVVAPAKQGGTTVTAVLPLAQRRKKP</sequence>
<dbReference type="InterPro" id="IPR000700">
    <property type="entry name" value="PAS-assoc_C"/>
</dbReference>
<dbReference type="Pfam" id="PF07730">
    <property type="entry name" value="HisKA_3"/>
    <property type="match status" value="1"/>
</dbReference>
<feature type="domain" description="PAS" evidence="5">
    <location>
        <begin position="42"/>
        <end position="93"/>
    </location>
</feature>
<protein>
    <submittedName>
        <fullName evidence="7">Uncharacterized protein</fullName>
    </submittedName>
</protein>
<feature type="domain" description="PAC" evidence="6">
    <location>
        <begin position="95"/>
        <end position="147"/>
    </location>
</feature>
<dbReference type="InterPro" id="IPR001610">
    <property type="entry name" value="PAC"/>
</dbReference>
<dbReference type="PROSITE" id="PS50109">
    <property type="entry name" value="HIS_KIN"/>
    <property type="match status" value="1"/>
</dbReference>
<feature type="coiled-coil region" evidence="3">
    <location>
        <begin position="142"/>
        <end position="204"/>
    </location>
</feature>
<evidence type="ECO:0000256" key="1">
    <source>
        <dbReference type="ARBA" id="ARBA00022679"/>
    </source>
</evidence>
<dbReference type="InterPro" id="IPR050482">
    <property type="entry name" value="Sensor_HK_TwoCompSys"/>
</dbReference>
<dbReference type="GO" id="GO:0016020">
    <property type="term" value="C:membrane"/>
    <property type="evidence" value="ECO:0007669"/>
    <property type="project" value="InterPro"/>
</dbReference>
<dbReference type="SMART" id="SM00387">
    <property type="entry name" value="HATPase_c"/>
    <property type="match status" value="1"/>
</dbReference>
<dbReference type="GO" id="GO:0000155">
    <property type="term" value="F:phosphorelay sensor kinase activity"/>
    <property type="evidence" value="ECO:0007669"/>
    <property type="project" value="InterPro"/>
</dbReference>
<evidence type="ECO:0000313" key="7">
    <source>
        <dbReference type="EMBL" id="KUG29631.1"/>
    </source>
</evidence>
<dbReference type="InterPro" id="IPR011712">
    <property type="entry name" value="Sig_transdc_His_kin_sub3_dim/P"/>
</dbReference>
<gene>
    <name evidence="7" type="ORF">ASZ90_000477</name>
</gene>
<dbReference type="PROSITE" id="PS50112">
    <property type="entry name" value="PAS"/>
    <property type="match status" value="1"/>
</dbReference>
<dbReference type="InterPro" id="IPR013655">
    <property type="entry name" value="PAS_fold_3"/>
</dbReference>
<keyword evidence="2" id="KW-0418">Kinase</keyword>
<name>A0A0W8G912_9ZZZZ</name>
<organism evidence="7">
    <name type="scientific">hydrocarbon metagenome</name>
    <dbReference type="NCBI Taxonomy" id="938273"/>
    <lineage>
        <taxon>unclassified sequences</taxon>
        <taxon>metagenomes</taxon>
        <taxon>ecological metagenomes</taxon>
    </lineage>
</organism>